<organism evidence="1 2">
    <name type="scientific">Tanacetum coccineum</name>
    <dbReference type="NCBI Taxonomy" id="301880"/>
    <lineage>
        <taxon>Eukaryota</taxon>
        <taxon>Viridiplantae</taxon>
        <taxon>Streptophyta</taxon>
        <taxon>Embryophyta</taxon>
        <taxon>Tracheophyta</taxon>
        <taxon>Spermatophyta</taxon>
        <taxon>Magnoliopsida</taxon>
        <taxon>eudicotyledons</taxon>
        <taxon>Gunneridae</taxon>
        <taxon>Pentapetalae</taxon>
        <taxon>asterids</taxon>
        <taxon>campanulids</taxon>
        <taxon>Asterales</taxon>
        <taxon>Asteraceae</taxon>
        <taxon>Asteroideae</taxon>
        <taxon>Anthemideae</taxon>
        <taxon>Anthemidinae</taxon>
        <taxon>Tanacetum</taxon>
    </lineage>
</organism>
<dbReference type="EMBL" id="BQNB010013162">
    <property type="protein sequence ID" value="GJT12615.1"/>
    <property type="molecule type" value="Genomic_DNA"/>
</dbReference>
<sequence>MVVTMERWCRGDGVDVVVRVAMKMMMTTVLWWWRGDDDEPVGGDDVDGVRMVMVVSMGLRWDQKRNFGKTMVRDSFKLLNG</sequence>
<name>A0ABQ5BCK8_9ASTR</name>
<evidence type="ECO:0000313" key="2">
    <source>
        <dbReference type="Proteomes" id="UP001151760"/>
    </source>
</evidence>
<reference evidence="1" key="2">
    <citation type="submission" date="2022-01" db="EMBL/GenBank/DDBJ databases">
        <authorList>
            <person name="Yamashiro T."/>
            <person name="Shiraishi A."/>
            <person name="Satake H."/>
            <person name="Nakayama K."/>
        </authorList>
    </citation>
    <scope>NUCLEOTIDE SEQUENCE</scope>
</reference>
<gene>
    <name evidence="1" type="ORF">Tco_0859657</name>
</gene>
<evidence type="ECO:0000313" key="1">
    <source>
        <dbReference type="EMBL" id="GJT12615.1"/>
    </source>
</evidence>
<reference evidence="1" key="1">
    <citation type="journal article" date="2022" name="Int. J. Mol. Sci.">
        <title>Draft Genome of Tanacetum Coccineum: Genomic Comparison of Closely Related Tanacetum-Family Plants.</title>
        <authorList>
            <person name="Yamashiro T."/>
            <person name="Shiraishi A."/>
            <person name="Nakayama K."/>
            <person name="Satake H."/>
        </authorList>
    </citation>
    <scope>NUCLEOTIDE SEQUENCE</scope>
</reference>
<comment type="caution">
    <text evidence="1">The sequence shown here is derived from an EMBL/GenBank/DDBJ whole genome shotgun (WGS) entry which is preliminary data.</text>
</comment>
<keyword evidence="2" id="KW-1185">Reference proteome</keyword>
<accession>A0ABQ5BCK8</accession>
<proteinExistence type="predicted"/>
<dbReference type="Proteomes" id="UP001151760">
    <property type="component" value="Unassembled WGS sequence"/>
</dbReference>
<protein>
    <submittedName>
        <fullName evidence="1">Uncharacterized protein</fullName>
    </submittedName>
</protein>